<feature type="region of interest" description="Disordered" evidence="1">
    <location>
        <begin position="1"/>
        <end position="24"/>
    </location>
</feature>
<evidence type="ECO:0000256" key="1">
    <source>
        <dbReference type="SAM" id="MobiDB-lite"/>
    </source>
</evidence>
<evidence type="ECO:0000313" key="3">
    <source>
        <dbReference type="Proteomes" id="UP000244005"/>
    </source>
</evidence>
<dbReference type="AlphaFoldDB" id="A0A2R6WBM2"/>
<feature type="region of interest" description="Disordered" evidence="1">
    <location>
        <begin position="47"/>
        <end position="77"/>
    </location>
</feature>
<gene>
    <name evidence="2" type="ORF">MARPO_0114s0061</name>
</gene>
<keyword evidence="3" id="KW-1185">Reference proteome</keyword>
<organism evidence="2 3">
    <name type="scientific">Marchantia polymorpha</name>
    <name type="common">Common liverwort</name>
    <name type="synonym">Marchantia aquatica</name>
    <dbReference type="NCBI Taxonomy" id="3197"/>
    <lineage>
        <taxon>Eukaryota</taxon>
        <taxon>Viridiplantae</taxon>
        <taxon>Streptophyta</taxon>
        <taxon>Embryophyta</taxon>
        <taxon>Marchantiophyta</taxon>
        <taxon>Marchantiopsida</taxon>
        <taxon>Marchantiidae</taxon>
        <taxon>Marchantiales</taxon>
        <taxon>Marchantiaceae</taxon>
        <taxon>Marchantia</taxon>
    </lineage>
</organism>
<dbReference type="Proteomes" id="UP000244005">
    <property type="component" value="Unassembled WGS sequence"/>
</dbReference>
<protein>
    <submittedName>
        <fullName evidence="2">Uncharacterized protein</fullName>
    </submittedName>
</protein>
<dbReference type="EMBL" id="KZ772786">
    <property type="protein sequence ID" value="PTQ31255.1"/>
    <property type="molecule type" value="Genomic_DNA"/>
</dbReference>
<feature type="compositionally biased region" description="Basic and acidic residues" evidence="1">
    <location>
        <begin position="1"/>
        <end position="13"/>
    </location>
</feature>
<proteinExistence type="predicted"/>
<evidence type="ECO:0000313" key="2">
    <source>
        <dbReference type="EMBL" id="PTQ31255.1"/>
    </source>
</evidence>
<accession>A0A2R6WBM2</accession>
<name>A0A2R6WBM2_MARPO</name>
<reference evidence="3" key="1">
    <citation type="journal article" date="2017" name="Cell">
        <title>Insights into land plant evolution garnered from the Marchantia polymorpha genome.</title>
        <authorList>
            <person name="Bowman J.L."/>
            <person name="Kohchi T."/>
            <person name="Yamato K.T."/>
            <person name="Jenkins J."/>
            <person name="Shu S."/>
            <person name="Ishizaki K."/>
            <person name="Yamaoka S."/>
            <person name="Nishihama R."/>
            <person name="Nakamura Y."/>
            <person name="Berger F."/>
            <person name="Adam C."/>
            <person name="Aki S.S."/>
            <person name="Althoff F."/>
            <person name="Araki T."/>
            <person name="Arteaga-Vazquez M.A."/>
            <person name="Balasubrmanian S."/>
            <person name="Barry K."/>
            <person name="Bauer D."/>
            <person name="Boehm C.R."/>
            <person name="Briginshaw L."/>
            <person name="Caballero-Perez J."/>
            <person name="Catarino B."/>
            <person name="Chen F."/>
            <person name="Chiyoda S."/>
            <person name="Chovatia M."/>
            <person name="Davies K.M."/>
            <person name="Delmans M."/>
            <person name="Demura T."/>
            <person name="Dierschke T."/>
            <person name="Dolan L."/>
            <person name="Dorantes-Acosta A.E."/>
            <person name="Eklund D.M."/>
            <person name="Florent S.N."/>
            <person name="Flores-Sandoval E."/>
            <person name="Fujiyama A."/>
            <person name="Fukuzawa H."/>
            <person name="Galik B."/>
            <person name="Grimanelli D."/>
            <person name="Grimwood J."/>
            <person name="Grossniklaus U."/>
            <person name="Hamada T."/>
            <person name="Haseloff J."/>
            <person name="Hetherington A.J."/>
            <person name="Higo A."/>
            <person name="Hirakawa Y."/>
            <person name="Hundley H.N."/>
            <person name="Ikeda Y."/>
            <person name="Inoue K."/>
            <person name="Inoue S.I."/>
            <person name="Ishida S."/>
            <person name="Jia Q."/>
            <person name="Kakita M."/>
            <person name="Kanazawa T."/>
            <person name="Kawai Y."/>
            <person name="Kawashima T."/>
            <person name="Kennedy M."/>
            <person name="Kinose K."/>
            <person name="Kinoshita T."/>
            <person name="Kohara Y."/>
            <person name="Koide E."/>
            <person name="Komatsu K."/>
            <person name="Kopischke S."/>
            <person name="Kubo M."/>
            <person name="Kyozuka J."/>
            <person name="Lagercrantz U."/>
            <person name="Lin S.S."/>
            <person name="Lindquist E."/>
            <person name="Lipzen A.M."/>
            <person name="Lu C.W."/>
            <person name="De Luna E."/>
            <person name="Martienssen R.A."/>
            <person name="Minamino N."/>
            <person name="Mizutani M."/>
            <person name="Mizutani M."/>
            <person name="Mochizuki N."/>
            <person name="Monte I."/>
            <person name="Mosher R."/>
            <person name="Nagasaki H."/>
            <person name="Nakagami H."/>
            <person name="Naramoto S."/>
            <person name="Nishitani K."/>
            <person name="Ohtani M."/>
            <person name="Okamoto T."/>
            <person name="Okumura M."/>
            <person name="Phillips J."/>
            <person name="Pollak B."/>
            <person name="Reinders A."/>
            <person name="Rovekamp M."/>
            <person name="Sano R."/>
            <person name="Sawa S."/>
            <person name="Schmid M.W."/>
            <person name="Shirakawa M."/>
            <person name="Solano R."/>
            <person name="Spunde A."/>
            <person name="Suetsugu N."/>
            <person name="Sugano S."/>
            <person name="Sugiyama A."/>
            <person name="Sun R."/>
            <person name="Suzuki Y."/>
            <person name="Takenaka M."/>
            <person name="Takezawa D."/>
            <person name="Tomogane H."/>
            <person name="Tsuzuki M."/>
            <person name="Ueda T."/>
            <person name="Umeda M."/>
            <person name="Ward J.M."/>
            <person name="Watanabe Y."/>
            <person name="Yazaki K."/>
            <person name="Yokoyama R."/>
            <person name="Yoshitake Y."/>
            <person name="Yotsui I."/>
            <person name="Zachgo S."/>
            <person name="Schmutz J."/>
        </authorList>
    </citation>
    <scope>NUCLEOTIDE SEQUENCE [LARGE SCALE GENOMIC DNA]</scope>
    <source>
        <strain evidence="3">Tak-1</strain>
    </source>
</reference>
<dbReference type="Gramene" id="Mp4g05920.1">
    <property type="protein sequence ID" value="Mp4g05920.1.cds1"/>
    <property type="gene ID" value="Mp4g05920"/>
</dbReference>
<sequence length="77" mass="9335">MTRGWQRDRDRERLPRRRRPKATARTMARLQINVASATPKLCRRIRPRRQERLLPAGATLLPLRRRKPRRSDAKRRE</sequence>